<dbReference type="InterPro" id="IPR009097">
    <property type="entry name" value="Cyclic_Pdiesterase"/>
</dbReference>
<reference evidence="4" key="1">
    <citation type="journal article" date="2019" name="Int. J. Syst. Evol. Microbiol.">
        <title>The Global Catalogue of Microorganisms (GCM) 10K type strain sequencing project: providing services to taxonomists for standard genome sequencing and annotation.</title>
        <authorList>
            <consortium name="The Broad Institute Genomics Platform"/>
            <consortium name="The Broad Institute Genome Sequencing Center for Infectious Disease"/>
            <person name="Wu L."/>
            <person name="Ma J."/>
        </authorList>
    </citation>
    <scope>NUCLEOTIDE SEQUENCE [LARGE SCALE GENOMIC DNA]</scope>
    <source>
        <strain evidence="4">KACC 11904</strain>
    </source>
</reference>
<dbReference type="EMBL" id="JBHSMJ010000025">
    <property type="protein sequence ID" value="MFC5450134.1"/>
    <property type="molecule type" value="Genomic_DNA"/>
</dbReference>
<feature type="short sequence motif" description="HXTX 2" evidence="2">
    <location>
        <begin position="116"/>
        <end position="119"/>
    </location>
</feature>
<dbReference type="Pfam" id="PF13563">
    <property type="entry name" value="2_5_RNA_ligase2"/>
    <property type="match status" value="1"/>
</dbReference>
<keyword evidence="3" id="KW-0436">Ligase</keyword>
<comment type="similarity">
    <text evidence="2">Belongs to the 2H phosphoesterase superfamily. YjcG family.</text>
</comment>
<accession>A0ABW0K9W5</accession>
<name>A0ABW0K9W5_9BACL</name>
<evidence type="ECO:0000313" key="4">
    <source>
        <dbReference type="Proteomes" id="UP001596044"/>
    </source>
</evidence>
<dbReference type="GO" id="GO:0016874">
    <property type="term" value="F:ligase activity"/>
    <property type="evidence" value="ECO:0007669"/>
    <property type="project" value="UniProtKB-KW"/>
</dbReference>
<comment type="caution">
    <text evidence="3">The sequence shown here is derived from an EMBL/GenBank/DDBJ whole genome shotgun (WGS) entry which is preliminary data.</text>
</comment>
<dbReference type="HAMAP" id="MF_01444">
    <property type="entry name" value="2H_phosphoesterase_YjcG"/>
    <property type="match status" value="1"/>
</dbReference>
<feature type="short sequence motif" description="HXTX 1" evidence="2">
    <location>
        <begin position="34"/>
        <end position="37"/>
    </location>
</feature>
<dbReference type="NCBIfam" id="NF010223">
    <property type="entry name" value="PRK13679.1"/>
    <property type="match status" value="1"/>
</dbReference>
<keyword evidence="1 2" id="KW-0378">Hydrolase</keyword>
<dbReference type="PANTHER" id="PTHR40037:SF1">
    <property type="entry name" value="PHOSPHOESTERASE SAOUHSC_00951-RELATED"/>
    <property type="match status" value="1"/>
</dbReference>
<sequence>MNCGIAIFPSKQVQDAANSYRKRYDPHYNFIQPHLTIREKEVWDEARLSVAVEHLEQVTSDFAPFEIEFNRFSSFYPVSNVIYLALADTEAMMRLHQAICSCDLEECSKPYTYNPHLTIGQQLGSDELHDILASLKTTPVDFRTRVDRIHLLYQTDNGAWTVYQTFLLRGQ</sequence>
<keyword evidence="4" id="KW-1185">Reference proteome</keyword>
<dbReference type="InterPro" id="IPR022932">
    <property type="entry name" value="YjcG"/>
</dbReference>
<gene>
    <name evidence="3" type="ORF">ACFPOG_17950</name>
</gene>
<dbReference type="EC" id="3.1.-.-" evidence="2"/>
<evidence type="ECO:0000256" key="1">
    <source>
        <dbReference type="ARBA" id="ARBA00022801"/>
    </source>
</evidence>
<dbReference type="InterPro" id="IPR050580">
    <property type="entry name" value="2H_phosphoesterase_YjcG-like"/>
</dbReference>
<feature type="active site" description="Proton donor" evidence="2">
    <location>
        <position position="34"/>
    </location>
</feature>
<evidence type="ECO:0000313" key="3">
    <source>
        <dbReference type="EMBL" id="MFC5450134.1"/>
    </source>
</evidence>
<dbReference type="Gene3D" id="3.90.1140.10">
    <property type="entry name" value="Cyclic phosphodiesterase"/>
    <property type="match status" value="1"/>
</dbReference>
<protein>
    <recommendedName>
        <fullName evidence="2">Putative phosphoesterase ACFPOG_17950</fullName>
        <ecNumber evidence="2">3.1.-.-</ecNumber>
    </recommendedName>
</protein>
<dbReference type="SUPFAM" id="SSF55144">
    <property type="entry name" value="LigT-like"/>
    <property type="match status" value="1"/>
</dbReference>
<dbReference type="PANTHER" id="PTHR40037">
    <property type="entry name" value="PHOSPHOESTERASE YJCG-RELATED"/>
    <property type="match status" value="1"/>
</dbReference>
<dbReference type="RefSeq" id="WP_270885434.1">
    <property type="nucleotide sequence ID" value="NZ_JAQFVF010000089.1"/>
</dbReference>
<organism evidence="3 4">
    <name type="scientific">Paenibacillus aestuarii</name>
    <dbReference type="NCBI Taxonomy" id="516965"/>
    <lineage>
        <taxon>Bacteria</taxon>
        <taxon>Bacillati</taxon>
        <taxon>Bacillota</taxon>
        <taxon>Bacilli</taxon>
        <taxon>Bacillales</taxon>
        <taxon>Paenibacillaceae</taxon>
        <taxon>Paenibacillus</taxon>
    </lineage>
</organism>
<evidence type="ECO:0000256" key="2">
    <source>
        <dbReference type="HAMAP-Rule" id="MF_01444"/>
    </source>
</evidence>
<feature type="active site" description="Proton acceptor" evidence="2">
    <location>
        <position position="116"/>
    </location>
</feature>
<proteinExistence type="inferred from homology"/>
<dbReference type="Proteomes" id="UP001596044">
    <property type="component" value="Unassembled WGS sequence"/>
</dbReference>